<dbReference type="SMART" id="SM00946">
    <property type="entry name" value="ProRS-C_1"/>
    <property type="match status" value="1"/>
</dbReference>
<evidence type="ECO:0000313" key="14">
    <source>
        <dbReference type="Proteomes" id="UP000322899"/>
    </source>
</evidence>
<dbReference type="GO" id="GO:0006433">
    <property type="term" value="P:prolyl-tRNA aminoacylation"/>
    <property type="evidence" value="ECO:0007669"/>
    <property type="project" value="InterPro"/>
</dbReference>
<accession>A0A5A8CMI7</accession>
<evidence type="ECO:0000256" key="4">
    <source>
        <dbReference type="ARBA" id="ARBA00022741"/>
    </source>
</evidence>
<dbReference type="PANTHER" id="PTHR43382">
    <property type="entry name" value="PROLYL-TRNA SYNTHETASE"/>
    <property type="match status" value="1"/>
</dbReference>
<dbReference type="InterPro" id="IPR033721">
    <property type="entry name" value="ProRS_core_arch_euk"/>
</dbReference>
<dbReference type="SUPFAM" id="SSF64586">
    <property type="entry name" value="C-terminal domain of ProRS"/>
    <property type="match status" value="1"/>
</dbReference>
<feature type="region of interest" description="Disordered" evidence="10">
    <location>
        <begin position="1"/>
        <end position="25"/>
    </location>
</feature>
<dbReference type="InterPro" id="IPR006195">
    <property type="entry name" value="aa-tRNA-synth_II"/>
</dbReference>
<dbReference type="InterPro" id="IPR016061">
    <property type="entry name" value="Pro-tRNA_ligase_II_C"/>
</dbReference>
<evidence type="ECO:0000259" key="11">
    <source>
        <dbReference type="PROSITE" id="PS50862"/>
    </source>
</evidence>
<evidence type="ECO:0000256" key="9">
    <source>
        <dbReference type="ARBA" id="ARBA00047671"/>
    </source>
</evidence>
<evidence type="ECO:0000256" key="5">
    <source>
        <dbReference type="ARBA" id="ARBA00022840"/>
    </source>
</evidence>
<protein>
    <recommendedName>
        <fullName evidence="2">Proline--tRNA ligase</fullName>
        <ecNumber evidence="1">6.1.1.15</ecNumber>
    </recommendedName>
    <alternativeName>
        <fullName evidence="8">Prolyl-tRNA synthetase</fullName>
    </alternativeName>
</protein>
<dbReference type="EC" id="6.1.1.15" evidence="1"/>
<sequence length="602" mass="65536">MADAGKSGKGGKAGKGKAPKGDKGAKNATGLGLRATKAGDFGEWYTQVITQGELIEYYDISGCFILRPDAYAIWEFIQGFFDGEIKAMGVRNAYFPIFVPEAALIKEKDHVEGFAPEVAWVTQSGDTDLKQRIAIRPTSETIMYPAYARWIRSHRDLPLRLNQWTNVVRWEFKHATPFIRTREFLWQEGHSAFATRGEADREVLAILDRYARVYEELLAVPVIKGRKSEKEKFAGGLYTTTVEAFIPSNGRAIQGATSHCLGQNFAKMFKIAFSDESSKEGGGAAAAAGASAAAADAETDAGAEASAAQAVEQATAAVAAASVAPEETDSEYTPGPADGDLLADGRRYVWQNSWGLTTRTIGVMIMVHGDDKGLVMPPRVAPLQAVIVPVAKAKDPEGTAAVNALCRRAKAVLDAAGVRVELDLRDNYTAGWKYAHWEQKGVPLRIEIGTRDAEAGTCVMVRRHTGVKEVVAVDDHMGAGVLRLLETIQAEMLERARKERDEHITIVTEWADFMTALDKGHMVLAPWCQTIETEEWVKDETKRIAELNAAQEGKETDARAALSGAAKTLCIPLAQPPMPEGQMCFTGRGGKATVWALWGRSY</sequence>
<dbReference type="FunFam" id="3.30.110.30:FF:000001">
    <property type="entry name" value="Bifunctional glutamate/proline--tRNA ligase"/>
    <property type="match status" value="1"/>
</dbReference>
<dbReference type="Proteomes" id="UP000322899">
    <property type="component" value="Unassembled WGS sequence"/>
</dbReference>
<dbReference type="GO" id="GO:0005737">
    <property type="term" value="C:cytoplasm"/>
    <property type="evidence" value="ECO:0007669"/>
    <property type="project" value="InterPro"/>
</dbReference>
<evidence type="ECO:0000313" key="12">
    <source>
        <dbReference type="EMBL" id="KAA0153674.1"/>
    </source>
</evidence>
<dbReference type="FunFam" id="3.40.50.800:FF:000005">
    <property type="entry name" value="bifunctional glutamate/proline--tRNA ligase"/>
    <property type="match status" value="1"/>
</dbReference>
<dbReference type="InterPro" id="IPR045864">
    <property type="entry name" value="aa-tRNA-synth_II/BPL/LPL"/>
</dbReference>
<dbReference type="Gene3D" id="3.40.50.800">
    <property type="entry name" value="Anticodon-binding domain"/>
    <property type="match status" value="1"/>
</dbReference>
<dbReference type="EMBL" id="VLTO01000044">
    <property type="protein sequence ID" value="KAA0172709.1"/>
    <property type="molecule type" value="Genomic_DNA"/>
</dbReference>
<keyword evidence="3" id="KW-0436">Ligase</keyword>
<evidence type="ECO:0000256" key="3">
    <source>
        <dbReference type="ARBA" id="ARBA00022598"/>
    </source>
</evidence>
<name>A0A5A8CMI7_CAFRO</name>
<dbReference type="InterPro" id="IPR036621">
    <property type="entry name" value="Anticodon-bd_dom_sf"/>
</dbReference>
<dbReference type="SUPFAM" id="SSF52954">
    <property type="entry name" value="Class II aaRS ABD-related"/>
    <property type="match status" value="1"/>
</dbReference>
<dbReference type="GO" id="GO:0005524">
    <property type="term" value="F:ATP binding"/>
    <property type="evidence" value="ECO:0007669"/>
    <property type="project" value="UniProtKB-KW"/>
</dbReference>
<dbReference type="PROSITE" id="PS50862">
    <property type="entry name" value="AA_TRNA_LIGASE_II"/>
    <property type="match status" value="1"/>
</dbReference>
<comment type="caution">
    <text evidence="12">The sequence shown here is derived from an EMBL/GenBank/DDBJ whole genome shotgun (WGS) entry which is preliminary data.</text>
</comment>
<dbReference type="Gene3D" id="3.30.930.10">
    <property type="entry name" value="Bira Bifunctional Protein, Domain 2"/>
    <property type="match status" value="1"/>
</dbReference>
<keyword evidence="7" id="KW-0030">Aminoacyl-tRNA synthetase</keyword>
<dbReference type="Pfam" id="PF00587">
    <property type="entry name" value="tRNA-synt_2b"/>
    <property type="match status" value="1"/>
</dbReference>
<dbReference type="AlphaFoldDB" id="A0A5A8CMI7"/>
<dbReference type="InterPro" id="IPR004499">
    <property type="entry name" value="Pro-tRNA-ligase_IIa_arc-type"/>
</dbReference>
<dbReference type="Proteomes" id="UP000323011">
    <property type="component" value="Unassembled WGS sequence"/>
</dbReference>
<dbReference type="FunFam" id="3.30.930.10:FF:000037">
    <property type="entry name" value="Proline--tRNA ligase"/>
    <property type="match status" value="1"/>
</dbReference>
<evidence type="ECO:0000313" key="13">
    <source>
        <dbReference type="EMBL" id="KAA0172709.1"/>
    </source>
</evidence>
<evidence type="ECO:0000256" key="8">
    <source>
        <dbReference type="ARBA" id="ARBA00029731"/>
    </source>
</evidence>
<dbReference type="CDD" id="cd00778">
    <property type="entry name" value="ProRS_core_arch_euk"/>
    <property type="match status" value="1"/>
</dbReference>
<dbReference type="InterPro" id="IPR004154">
    <property type="entry name" value="Anticodon-bd"/>
</dbReference>
<evidence type="ECO:0000313" key="15">
    <source>
        <dbReference type="Proteomes" id="UP000323011"/>
    </source>
</evidence>
<keyword evidence="4" id="KW-0547">Nucleotide-binding</keyword>
<evidence type="ECO:0000256" key="2">
    <source>
        <dbReference type="ARBA" id="ARBA00019110"/>
    </source>
</evidence>
<comment type="catalytic activity">
    <reaction evidence="9">
        <text>tRNA(Pro) + L-proline + ATP = L-prolyl-tRNA(Pro) + AMP + diphosphate</text>
        <dbReference type="Rhea" id="RHEA:14305"/>
        <dbReference type="Rhea" id="RHEA-COMP:9700"/>
        <dbReference type="Rhea" id="RHEA-COMP:9702"/>
        <dbReference type="ChEBI" id="CHEBI:30616"/>
        <dbReference type="ChEBI" id="CHEBI:33019"/>
        <dbReference type="ChEBI" id="CHEBI:60039"/>
        <dbReference type="ChEBI" id="CHEBI:78442"/>
        <dbReference type="ChEBI" id="CHEBI:78532"/>
        <dbReference type="ChEBI" id="CHEBI:456215"/>
        <dbReference type="EC" id="6.1.1.15"/>
    </reaction>
</comment>
<dbReference type="GO" id="GO:0017101">
    <property type="term" value="C:aminoacyl-tRNA synthetase multienzyme complex"/>
    <property type="evidence" value="ECO:0007669"/>
    <property type="project" value="TreeGrafter"/>
</dbReference>
<feature type="domain" description="Aminoacyl-transfer RNA synthetases class-II family profile" evidence="11">
    <location>
        <begin position="66"/>
        <end position="325"/>
    </location>
</feature>
<dbReference type="CDD" id="cd00862">
    <property type="entry name" value="ProRS_anticodon_zinc"/>
    <property type="match status" value="1"/>
</dbReference>
<keyword evidence="15" id="KW-1185">Reference proteome</keyword>
<dbReference type="InterPro" id="IPR002316">
    <property type="entry name" value="Pro-tRNA-ligase_IIa"/>
</dbReference>
<dbReference type="EMBL" id="VLTN01000015">
    <property type="protein sequence ID" value="KAA0153674.1"/>
    <property type="molecule type" value="Genomic_DNA"/>
</dbReference>
<dbReference type="HAMAP" id="MF_01571">
    <property type="entry name" value="Pro_tRNA_synth_type3"/>
    <property type="match status" value="1"/>
</dbReference>
<dbReference type="GO" id="GO:0004827">
    <property type="term" value="F:proline-tRNA ligase activity"/>
    <property type="evidence" value="ECO:0007669"/>
    <property type="project" value="UniProtKB-EC"/>
</dbReference>
<dbReference type="OMA" id="EVYWVTH"/>
<organism evidence="12 15">
    <name type="scientific">Cafeteria roenbergensis</name>
    <name type="common">Marine flagellate</name>
    <dbReference type="NCBI Taxonomy" id="33653"/>
    <lineage>
        <taxon>Eukaryota</taxon>
        <taxon>Sar</taxon>
        <taxon>Stramenopiles</taxon>
        <taxon>Bigyra</taxon>
        <taxon>Opalozoa</taxon>
        <taxon>Bicosoecida</taxon>
        <taxon>Cafeteriaceae</taxon>
        <taxon>Cafeteria</taxon>
    </lineage>
</organism>
<dbReference type="Gene3D" id="3.30.110.30">
    <property type="entry name" value="C-terminal domain of ProRS"/>
    <property type="match status" value="1"/>
</dbReference>
<evidence type="ECO:0000256" key="7">
    <source>
        <dbReference type="ARBA" id="ARBA00023146"/>
    </source>
</evidence>
<evidence type="ECO:0000256" key="1">
    <source>
        <dbReference type="ARBA" id="ARBA00012831"/>
    </source>
</evidence>
<dbReference type="Pfam" id="PF03129">
    <property type="entry name" value="HGTP_anticodon"/>
    <property type="match status" value="1"/>
</dbReference>
<proteinExistence type="inferred from homology"/>
<keyword evidence="5" id="KW-0067">ATP-binding</keyword>
<dbReference type="PANTHER" id="PTHR43382:SF2">
    <property type="entry name" value="BIFUNCTIONAL GLUTAMATE_PROLINE--TRNA LIGASE"/>
    <property type="match status" value="1"/>
</dbReference>
<dbReference type="Pfam" id="PF09180">
    <property type="entry name" value="ProRS-C_1"/>
    <property type="match status" value="1"/>
</dbReference>
<dbReference type="SUPFAM" id="SSF55681">
    <property type="entry name" value="Class II aaRS and biotin synthetases"/>
    <property type="match status" value="1"/>
</dbReference>
<evidence type="ECO:0000256" key="6">
    <source>
        <dbReference type="ARBA" id="ARBA00022917"/>
    </source>
</evidence>
<dbReference type="PRINTS" id="PR01046">
    <property type="entry name" value="TRNASYNTHPRO"/>
</dbReference>
<dbReference type="InterPro" id="IPR017449">
    <property type="entry name" value="Pro-tRNA_synth_II"/>
</dbReference>
<keyword evidence="6" id="KW-0648">Protein biosynthesis</keyword>
<dbReference type="OrthoDB" id="1350766at2759"/>
<gene>
    <name evidence="13" type="ORF">FNF27_05809</name>
    <name evidence="12" type="ORF">FNF29_03062</name>
</gene>
<reference evidence="14 15" key="1">
    <citation type="submission" date="2019-07" db="EMBL/GenBank/DDBJ databases">
        <title>Genomes of Cafeteria roenbergensis.</title>
        <authorList>
            <person name="Fischer M.G."/>
            <person name="Hackl T."/>
            <person name="Roman M."/>
        </authorList>
    </citation>
    <scope>NUCLEOTIDE SEQUENCE [LARGE SCALE GENOMIC DNA]</scope>
    <source>
        <strain evidence="12 15">BVI</strain>
        <strain evidence="13 14">E4-10P</strain>
    </source>
</reference>
<dbReference type="InterPro" id="IPR002314">
    <property type="entry name" value="aa-tRNA-synt_IIb"/>
</dbReference>
<evidence type="ECO:0000256" key="10">
    <source>
        <dbReference type="SAM" id="MobiDB-lite"/>
    </source>
</evidence>